<dbReference type="InterPro" id="IPR005025">
    <property type="entry name" value="FMN_Rdtase-like_dom"/>
</dbReference>
<reference evidence="3" key="1">
    <citation type="submission" date="2022-05" db="EMBL/GenBank/DDBJ databases">
        <authorList>
            <person name="Oliphant S.A."/>
            <person name="Watson-Haigh N.S."/>
            <person name="Sumby K.M."/>
            <person name="Gardner J.M."/>
            <person name="Jiranek V."/>
        </authorList>
    </citation>
    <scope>NUCLEOTIDE SEQUENCE</scope>
    <source>
        <strain evidence="3">KI16_H9</strain>
    </source>
</reference>
<evidence type="ECO:0000259" key="2">
    <source>
        <dbReference type="Pfam" id="PF03358"/>
    </source>
</evidence>
<dbReference type="EMBL" id="CP097116">
    <property type="protein sequence ID" value="USS84671.1"/>
    <property type="molecule type" value="Genomic_DNA"/>
</dbReference>
<dbReference type="SUPFAM" id="SSF52218">
    <property type="entry name" value="Flavoproteins"/>
    <property type="match status" value="1"/>
</dbReference>
<dbReference type="Pfam" id="PF03358">
    <property type="entry name" value="FMN_red"/>
    <property type="match status" value="1"/>
</dbReference>
<feature type="signal peptide" evidence="1">
    <location>
        <begin position="1"/>
        <end position="22"/>
    </location>
</feature>
<dbReference type="InterPro" id="IPR029039">
    <property type="entry name" value="Flavoprotein-like_sf"/>
</dbReference>
<protein>
    <submittedName>
        <fullName evidence="3">NAD(P)H-dependent oxidoreductase</fullName>
    </submittedName>
</protein>
<keyword evidence="4" id="KW-1185">Reference proteome</keyword>
<dbReference type="Gene3D" id="3.40.50.360">
    <property type="match status" value="1"/>
</dbReference>
<dbReference type="Proteomes" id="UP001056707">
    <property type="component" value="Chromosome"/>
</dbReference>
<evidence type="ECO:0000256" key="1">
    <source>
        <dbReference type="SAM" id="SignalP"/>
    </source>
</evidence>
<gene>
    <name evidence="3" type="ORF">M3M35_05020</name>
</gene>
<dbReference type="PANTHER" id="PTHR30543">
    <property type="entry name" value="CHROMATE REDUCTASE"/>
    <property type="match status" value="1"/>
</dbReference>
<dbReference type="PANTHER" id="PTHR30543:SF21">
    <property type="entry name" value="NAD(P)H-DEPENDENT FMN REDUCTASE LOT6"/>
    <property type="match status" value="1"/>
</dbReference>
<evidence type="ECO:0000313" key="4">
    <source>
        <dbReference type="Proteomes" id="UP001056707"/>
    </source>
</evidence>
<proteinExistence type="predicted"/>
<keyword evidence="1" id="KW-0732">Signal</keyword>
<dbReference type="InterPro" id="IPR050712">
    <property type="entry name" value="NAD(P)H-dep_reductase"/>
</dbReference>
<organism evidence="3 4">
    <name type="scientific">Fructilactobacillus myrtifloralis</name>
    <dbReference type="NCBI Taxonomy" id="2940301"/>
    <lineage>
        <taxon>Bacteria</taxon>
        <taxon>Bacillati</taxon>
        <taxon>Bacillota</taxon>
        <taxon>Bacilli</taxon>
        <taxon>Lactobacillales</taxon>
        <taxon>Lactobacillaceae</taxon>
        <taxon>Fructilactobacillus</taxon>
    </lineage>
</organism>
<accession>A0ABY5BQ00</accession>
<name>A0ABY5BQ00_9LACO</name>
<dbReference type="RefSeq" id="WP_252749574.1">
    <property type="nucleotide sequence ID" value="NZ_CP097116.1"/>
</dbReference>
<evidence type="ECO:0000313" key="3">
    <source>
        <dbReference type="EMBL" id="USS84671.1"/>
    </source>
</evidence>
<sequence length="205" mass="23042">MIRKCVHMVTINVILGSSRANAAGRHLFNYLQTHQPPFTNPADVQLNFMDIASYDLPFFNEPEAPMDHPNRTLTPPEQQWLNDLQAGDGYVILTPEYNHSIPAVLKNGLDYVAFEMQGKPVRVLTYAPSARGGQFAFLALLPTLNQLGCWVLPKPTIIGRVTQNFTADGEMPVDAPAAGRYPDRLERMLQELAFYAQLLRENRFA</sequence>
<feature type="domain" description="NADPH-dependent FMN reductase-like" evidence="2">
    <location>
        <begin position="11"/>
        <end position="157"/>
    </location>
</feature>
<feature type="chain" id="PRO_5047272694" evidence="1">
    <location>
        <begin position="23"/>
        <end position="205"/>
    </location>
</feature>